<dbReference type="GO" id="GO:0046872">
    <property type="term" value="F:metal ion binding"/>
    <property type="evidence" value="ECO:0007669"/>
    <property type="project" value="UniProtKB-KW"/>
</dbReference>
<evidence type="ECO:0000313" key="10">
    <source>
        <dbReference type="Proteomes" id="UP000029085"/>
    </source>
</evidence>
<dbReference type="PATRIC" id="fig|1121014.3.peg.1141"/>
<keyword evidence="4" id="KW-0249">Electron transport</keyword>
<dbReference type="Gene3D" id="1.10.760.10">
    <property type="entry name" value="Cytochrome c-like domain"/>
    <property type="match status" value="1"/>
</dbReference>
<dbReference type="GO" id="GO:0009055">
    <property type="term" value="F:electron transfer activity"/>
    <property type="evidence" value="ECO:0007669"/>
    <property type="project" value="InterPro"/>
</dbReference>
<evidence type="ECO:0000256" key="7">
    <source>
        <dbReference type="SAM" id="SignalP"/>
    </source>
</evidence>
<keyword evidence="2 6" id="KW-0349">Heme</keyword>
<feature type="domain" description="Cytochrome c" evidence="8">
    <location>
        <begin position="30"/>
        <end position="112"/>
    </location>
</feature>
<accession>A0A087MJA0</accession>
<evidence type="ECO:0000256" key="4">
    <source>
        <dbReference type="ARBA" id="ARBA00022982"/>
    </source>
</evidence>
<dbReference type="InterPro" id="IPR036909">
    <property type="entry name" value="Cyt_c-like_dom_sf"/>
</dbReference>
<dbReference type="InterPro" id="IPR009056">
    <property type="entry name" value="Cyt_c-like_dom"/>
</dbReference>
<dbReference type="AlphaFoldDB" id="A0A087MJA0"/>
<dbReference type="Proteomes" id="UP000029085">
    <property type="component" value="Unassembled WGS sequence"/>
</dbReference>
<keyword evidence="1" id="KW-0813">Transport</keyword>
<evidence type="ECO:0000256" key="1">
    <source>
        <dbReference type="ARBA" id="ARBA00022448"/>
    </source>
</evidence>
<evidence type="ECO:0000256" key="2">
    <source>
        <dbReference type="ARBA" id="ARBA00022617"/>
    </source>
</evidence>
<evidence type="ECO:0000259" key="8">
    <source>
        <dbReference type="PROSITE" id="PS51007"/>
    </source>
</evidence>
<dbReference type="STRING" id="1121014.N788_11950"/>
<dbReference type="RefSeq" id="WP_034222314.1">
    <property type="nucleotide sequence ID" value="NZ_AVCJ01000010.1"/>
</dbReference>
<keyword evidence="3 6" id="KW-0479">Metal-binding</keyword>
<evidence type="ECO:0000256" key="3">
    <source>
        <dbReference type="ARBA" id="ARBA00022723"/>
    </source>
</evidence>
<dbReference type="PROSITE" id="PS51007">
    <property type="entry name" value="CYTC"/>
    <property type="match status" value="1"/>
</dbReference>
<name>A0A087MJA0_9GAMM</name>
<protein>
    <recommendedName>
        <fullName evidence="8">Cytochrome c domain-containing protein</fullName>
    </recommendedName>
</protein>
<dbReference type="SUPFAM" id="SSF46626">
    <property type="entry name" value="Cytochrome c"/>
    <property type="match status" value="1"/>
</dbReference>
<dbReference type="PANTHER" id="PTHR33751:SF9">
    <property type="entry name" value="CYTOCHROME C4"/>
    <property type="match status" value="1"/>
</dbReference>
<evidence type="ECO:0000313" key="9">
    <source>
        <dbReference type="EMBL" id="KFL36953.1"/>
    </source>
</evidence>
<reference evidence="9 10" key="2">
    <citation type="journal article" date="2015" name="Stand. Genomic Sci.">
        <title>High quality draft genomic sequence of Arenimonas donghaensis DSM 18148(T).</title>
        <authorList>
            <person name="Chen F."/>
            <person name="Wang H."/>
            <person name="Cao Y."/>
            <person name="Li X."/>
            <person name="Wang G."/>
        </authorList>
    </citation>
    <scope>NUCLEOTIDE SEQUENCE [LARGE SCALE GENOMIC DNA]</scope>
    <source>
        <strain evidence="9 10">HO3-R19</strain>
    </source>
</reference>
<comment type="caution">
    <text evidence="9">The sequence shown here is derived from an EMBL/GenBank/DDBJ whole genome shotgun (WGS) entry which is preliminary data.</text>
</comment>
<dbReference type="InterPro" id="IPR050597">
    <property type="entry name" value="Cytochrome_c_Oxidase_Subunit"/>
</dbReference>
<proteinExistence type="predicted"/>
<evidence type="ECO:0000256" key="6">
    <source>
        <dbReference type="PROSITE-ProRule" id="PRU00433"/>
    </source>
</evidence>
<evidence type="ECO:0000256" key="5">
    <source>
        <dbReference type="ARBA" id="ARBA00023004"/>
    </source>
</evidence>
<reference evidence="10" key="1">
    <citation type="submission" date="2013-08" db="EMBL/GenBank/DDBJ databases">
        <title>Genome sequencing of Arenimonas donghaensis.</title>
        <authorList>
            <person name="Chen F."/>
            <person name="Wang G."/>
        </authorList>
    </citation>
    <scope>NUCLEOTIDE SEQUENCE [LARGE SCALE GENOMIC DNA]</scope>
    <source>
        <strain evidence="10">HO3-R19</strain>
    </source>
</reference>
<keyword evidence="5 6" id="KW-0408">Iron</keyword>
<organism evidence="9 10">
    <name type="scientific">Arenimonas donghaensis DSM 18148 = HO3-R19</name>
    <dbReference type="NCBI Taxonomy" id="1121014"/>
    <lineage>
        <taxon>Bacteria</taxon>
        <taxon>Pseudomonadati</taxon>
        <taxon>Pseudomonadota</taxon>
        <taxon>Gammaproteobacteria</taxon>
        <taxon>Lysobacterales</taxon>
        <taxon>Lysobacteraceae</taxon>
        <taxon>Arenimonas</taxon>
    </lineage>
</organism>
<dbReference type="EMBL" id="AVCJ01000010">
    <property type="protein sequence ID" value="KFL36953.1"/>
    <property type="molecule type" value="Genomic_DNA"/>
</dbReference>
<dbReference type="GO" id="GO:0020037">
    <property type="term" value="F:heme binding"/>
    <property type="evidence" value="ECO:0007669"/>
    <property type="project" value="InterPro"/>
</dbReference>
<gene>
    <name evidence="9" type="ORF">N788_11950</name>
</gene>
<keyword evidence="10" id="KW-1185">Reference proteome</keyword>
<sequence length="120" mass="12436">MLRPTFLLGLVLAPLVACADGQTANAPLPQAAATGAPERPAKLGLCTACHGDDGVSRSAGTPHLGGQDRLYLARSLAAYRSGERRHEPMTSLANTLQPRDIEALAAWYAAQPGFTAGSTP</sequence>
<keyword evidence="7" id="KW-0732">Signal</keyword>
<feature type="signal peptide" evidence="7">
    <location>
        <begin position="1"/>
        <end position="19"/>
    </location>
</feature>
<feature type="chain" id="PRO_5001826335" description="Cytochrome c domain-containing protein" evidence="7">
    <location>
        <begin position="20"/>
        <end position="120"/>
    </location>
</feature>
<dbReference type="PANTHER" id="PTHR33751">
    <property type="entry name" value="CBB3-TYPE CYTOCHROME C OXIDASE SUBUNIT FIXP"/>
    <property type="match status" value="1"/>
</dbReference>